<proteinExistence type="predicted"/>
<dbReference type="GO" id="GO:0005813">
    <property type="term" value="C:centrosome"/>
    <property type="evidence" value="ECO:0007669"/>
    <property type="project" value="TreeGrafter"/>
</dbReference>
<reference evidence="3" key="1">
    <citation type="submission" date="2025-08" db="UniProtKB">
        <authorList>
            <consortium name="RefSeq"/>
        </authorList>
    </citation>
    <scope>IDENTIFICATION</scope>
    <source>
        <tissue evidence="3">Gonads</tissue>
    </source>
</reference>
<dbReference type="Pfam" id="PF14817">
    <property type="entry name" value="HAUS5"/>
    <property type="match status" value="3"/>
</dbReference>
<evidence type="ECO:0000313" key="2">
    <source>
        <dbReference type="Proteomes" id="UP000085678"/>
    </source>
</evidence>
<dbReference type="KEGG" id="lak:106154676"/>
<dbReference type="GO" id="GO:0070652">
    <property type="term" value="C:HAUS complex"/>
    <property type="evidence" value="ECO:0007669"/>
    <property type="project" value="InterPro"/>
</dbReference>
<dbReference type="OrthoDB" id="2019614at2759"/>
<keyword evidence="1" id="KW-0175">Coiled coil</keyword>
<organism evidence="2 3">
    <name type="scientific">Lingula anatina</name>
    <name type="common">Brachiopod</name>
    <name type="synonym">Lingula unguis</name>
    <dbReference type="NCBI Taxonomy" id="7574"/>
    <lineage>
        <taxon>Eukaryota</taxon>
        <taxon>Metazoa</taxon>
        <taxon>Spiralia</taxon>
        <taxon>Lophotrochozoa</taxon>
        <taxon>Brachiopoda</taxon>
        <taxon>Linguliformea</taxon>
        <taxon>Lingulata</taxon>
        <taxon>Lingulida</taxon>
        <taxon>Linguloidea</taxon>
        <taxon>Lingulidae</taxon>
        <taxon>Lingula</taxon>
    </lineage>
</organism>
<dbReference type="PANTHER" id="PTHR28588">
    <property type="entry name" value="HAUS AUGMIN-LIKE COMPLEX SUBUNIT 5"/>
    <property type="match status" value="1"/>
</dbReference>
<dbReference type="GO" id="GO:0007098">
    <property type="term" value="P:centrosome cycle"/>
    <property type="evidence" value="ECO:0007669"/>
    <property type="project" value="TreeGrafter"/>
</dbReference>
<feature type="coiled-coil region" evidence="1">
    <location>
        <begin position="156"/>
        <end position="190"/>
    </location>
</feature>
<sequence length="711" mass="81868">MSSAKEDLAGQLHKWALEEMHFRPQGRHVNSKLPSVDDFRNICRGQMVDIWKFVIQHVYSAQTVQKVKGNLALKHQQLSTQSYRVKYQGTEQYSSERDELLETKRALTAELASLKSDVHHVERDLSKLKKDILGTEQAYRESCTALGELRRRSVLLKAHSQQCEELHDCYQEFERRMNGKIEKYKQLQRAQRKDLLWKDIEVVFSEYPVNQIVTSLVSNTQAQRKDLLWKDIEMVFSEYPVNQIVTSLVSNTQESSLSLRERTARIDIRRDVEKLKFKYEGNGRLTDVSSAPSLLQSVHQLLEESQLNHIKKFVETEKHKNQCVRIHQQLEQLRAEVDQQFKSQIQGNPGALDLARSLFETELSVAGSRAALACLEDRNTELKLRVSQSAKEKEILLAKYQQIQDFRKLADSKQGVIRVLVKQNTNAASRLAEQQIAIQQYVQRSLSTHEVDVKTNVTHLKDHVIKEVDAFAALALPYLMYTVLESAQKLAVIDLSINRLTGPGAGHNQQLQQVLNALEFPVFKAPECLLRKAMEVKMEIDDMNAQLESHEVLGRLLRGAERDQALTVDHIAGLCQEVEENDRKQLDALLPVLQKRISRASQALAECLEVKDCVQAWCVHCVYFPGLCQEVEENDRKQLDALLPVLQKRISRASQALAECLEVKDCVQAWWEQSAQYLVPWLKVHGRTYQQWRDQWTVTVTKLRQLQVQQQ</sequence>
<feature type="coiled-coil region" evidence="1">
    <location>
        <begin position="90"/>
        <end position="131"/>
    </location>
</feature>
<accession>A0A1S3HEV6</accession>
<dbReference type="GO" id="GO:0051225">
    <property type="term" value="P:spindle assembly"/>
    <property type="evidence" value="ECO:0007669"/>
    <property type="project" value="InterPro"/>
</dbReference>
<evidence type="ECO:0000256" key="1">
    <source>
        <dbReference type="SAM" id="Coils"/>
    </source>
</evidence>
<dbReference type="InterPro" id="IPR029131">
    <property type="entry name" value="HAUS5"/>
</dbReference>
<keyword evidence="2" id="KW-1185">Reference proteome</keyword>
<dbReference type="Proteomes" id="UP000085678">
    <property type="component" value="Unplaced"/>
</dbReference>
<protein>
    <submittedName>
        <fullName evidence="3">AUGMIN subunit 5-like</fullName>
    </submittedName>
</protein>
<name>A0A1S3HEV6_LINAN</name>
<dbReference type="InParanoid" id="A0A1S3HEV6"/>
<dbReference type="PANTHER" id="PTHR28588:SF1">
    <property type="entry name" value="HAUS AUGMIN-LIKE COMPLEX SUBUNIT 5"/>
    <property type="match status" value="1"/>
</dbReference>
<gene>
    <name evidence="3" type="primary">LOC106154676</name>
</gene>
<evidence type="ECO:0000313" key="3">
    <source>
        <dbReference type="RefSeq" id="XP_013384607.1"/>
    </source>
</evidence>
<dbReference type="GeneID" id="106154676"/>
<dbReference type="AlphaFoldDB" id="A0A1S3HEV6"/>
<dbReference type="RefSeq" id="XP_013384607.1">
    <property type="nucleotide sequence ID" value="XM_013529153.1"/>
</dbReference>
<dbReference type="STRING" id="7574.A0A1S3HEV6"/>